<keyword evidence="12" id="KW-0325">Glycoprotein</keyword>
<evidence type="ECO:0000256" key="1">
    <source>
        <dbReference type="ARBA" id="ARBA00004479"/>
    </source>
</evidence>
<dbReference type="GO" id="GO:0005886">
    <property type="term" value="C:plasma membrane"/>
    <property type="evidence" value="ECO:0007669"/>
    <property type="project" value="TreeGrafter"/>
</dbReference>
<protein>
    <recommendedName>
        <fullName evidence="15">Protein kinase domain-containing protein</fullName>
    </recommendedName>
</protein>
<name>A0A8S9SAP1_BRACR</name>
<keyword evidence="2" id="KW-0723">Serine/threonine-protein kinase</keyword>
<dbReference type="Pfam" id="PF08488">
    <property type="entry name" value="WAK"/>
    <property type="match status" value="1"/>
</dbReference>
<keyword evidence="4" id="KW-0812">Transmembrane</keyword>
<evidence type="ECO:0000256" key="5">
    <source>
        <dbReference type="ARBA" id="ARBA00022729"/>
    </source>
</evidence>
<evidence type="ECO:0000256" key="13">
    <source>
        <dbReference type="ARBA" id="ARBA00047558"/>
    </source>
</evidence>
<keyword evidence="9" id="KW-1133">Transmembrane helix</keyword>
<evidence type="ECO:0000256" key="11">
    <source>
        <dbReference type="ARBA" id="ARBA00023157"/>
    </source>
</evidence>
<accession>A0A8S9SAP1</accession>
<dbReference type="InterPro" id="IPR011009">
    <property type="entry name" value="Kinase-like_dom_sf"/>
</dbReference>
<keyword evidence="3" id="KW-0808">Transferase</keyword>
<dbReference type="CDD" id="cd00054">
    <property type="entry name" value="EGF_CA"/>
    <property type="match status" value="1"/>
</dbReference>
<dbReference type="AlphaFoldDB" id="A0A8S9SAP1"/>
<dbReference type="FunFam" id="3.30.200.20:FF:000043">
    <property type="entry name" value="Wall-associated receptor kinase 2"/>
    <property type="match status" value="1"/>
</dbReference>
<dbReference type="GO" id="GO:0004674">
    <property type="term" value="F:protein serine/threonine kinase activity"/>
    <property type="evidence" value="ECO:0007669"/>
    <property type="project" value="UniProtKB-KW"/>
</dbReference>
<dbReference type="EMBL" id="QGKX02000004">
    <property type="protein sequence ID" value="KAF3598862.1"/>
    <property type="molecule type" value="Genomic_DNA"/>
</dbReference>
<dbReference type="SUPFAM" id="SSF56112">
    <property type="entry name" value="Protein kinase-like (PK-like)"/>
    <property type="match status" value="1"/>
</dbReference>
<evidence type="ECO:0000313" key="17">
    <source>
        <dbReference type="Proteomes" id="UP000712600"/>
    </source>
</evidence>
<dbReference type="InterPro" id="IPR045274">
    <property type="entry name" value="WAK-like"/>
</dbReference>
<dbReference type="PROSITE" id="PS50011">
    <property type="entry name" value="PROTEIN_KINASE_DOM"/>
    <property type="match status" value="1"/>
</dbReference>
<dbReference type="Gene3D" id="1.10.510.10">
    <property type="entry name" value="Transferase(Phosphotransferase) domain 1"/>
    <property type="match status" value="1"/>
</dbReference>
<evidence type="ECO:0000256" key="9">
    <source>
        <dbReference type="ARBA" id="ARBA00022989"/>
    </source>
</evidence>
<dbReference type="Gene3D" id="2.10.25.10">
    <property type="entry name" value="Laminin"/>
    <property type="match status" value="1"/>
</dbReference>
<dbReference type="SMART" id="SM00220">
    <property type="entry name" value="S_TKc"/>
    <property type="match status" value="1"/>
</dbReference>
<gene>
    <name evidence="16" type="ORF">F2Q69_00033103</name>
</gene>
<comment type="catalytic activity">
    <reaction evidence="13">
        <text>L-seryl-[protein] + ATP = O-phospho-L-seryl-[protein] + ADP + H(+)</text>
        <dbReference type="Rhea" id="RHEA:17989"/>
        <dbReference type="Rhea" id="RHEA-COMP:9863"/>
        <dbReference type="Rhea" id="RHEA-COMP:11604"/>
        <dbReference type="ChEBI" id="CHEBI:15378"/>
        <dbReference type="ChEBI" id="CHEBI:29999"/>
        <dbReference type="ChEBI" id="CHEBI:30616"/>
        <dbReference type="ChEBI" id="CHEBI:83421"/>
        <dbReference type="ChEBI" id="CHEBI:456216"/>
    </reaction>
</comment>
<keyword evidence="6" id="KW-0547">Nucleotide-binding</keyword>
<evidence type="ECO:0000256" key="8">
    <source>
        <dbReference type="ARBA" id="ARBA00022840"/>
    </source>
</evidence>
<organism evidence="16 17">
    <name type="scientific">Brassica cretica</name>
    <name type="common">Mustard</name>
    <dbReference type="NCBI Taxonomy" id="69181"/>
    <lineage>
        <taxon>Eukaryota</taxon>
        <taxon>Viridiplantae</taxon>
        <taxon>Streptophyta</taxon>
        <taxon>Embryophyta</taxon>
        <taxon>Tracheophyta</taxon>
        <taxon>Spermatophyta</taxon>
        <taxon>Magnoliopsida</taxon>
        <taxon>eudicotyledons</taxon>
        <taxon>Gunneridae</taxon>
        <taxon>Pentapetalae</taxon>
        <taxon>rosids</taxon>
        <taxon>malvids</taxon>
        <taxon>Brassicales</taxon>
        <taxon>Brassicaceae</taxon>
        <taxon>Brassiceae</taxon>
        <taxon>Brassica</taxon>
    </lineage>
</organism>
<keyword evidence="8" id="KW-0067">ATP-binding</keyword>
<dbReference type="InterPro" id="IPR001245">
    <property type="entry name" value="Ser-Thr/Tyr_kinase_cat_dom"/>
</dbReference>
<evidence type="ECO:0000256" key="6">
    <source>
        <dbReference type="ARBA" id="ARBA00022741"/>
    </source>
</evidence>
<dbReference type="FunFam" id="1.10.510.10:FF:000084">
    <property type="entry name" value="Wall-associated receptor kinase 2"/>
    <property type="match status" value="1"/>
</dbReference>
<dbReference type="Gene3D" id="3.30.200.20">
    <property type="entry name" value="Phosphorylase Kinase, domain 1"/>
    <property type="match status" value="1"/>
</dbReference>
<dbReference type="PANTHER" id="PTHR27005">
    <property type="entry name" value="WALL-ASSOCIATED RECEPTOR KINASE-LIKE 21"/>
    <property type="match status" value="1"/>
</dbReference>
<sequence>MLLLQALVKVSAEVSQYHKGCYLEKSYEIKCLSSTTSGKLAPFLSINDNKEVMSISLPEVEAYYPREPFENVYFLSFGSVRVKTPITSSGCGGKESPESLLNFTGTPFFIGYENSLVAIGSNAKVSLTHVEPNIVGCNLTSNTSNYQSSNSVPFLKNTRCLTNSQNYIYGECAVYKEDVKECNGNGCCKVGLREHQQAIGIRIESNDSTTTREEKYRVAFLTVESYTFSNATNPQELFEKGCARLSLGGGYTGNAYDLHGCQDVNECKTEHTSCGGMNTCVNTEGSHHCAGDKKKAILIGLGSGLGALTLVSGVWWLRKFLIKRRKEKRKKKFFKRNGGLLLQQELNTSQGNVEKTKIFSSRELEKATENFSKSRVLGQGGQGTVYKGMLVDGRTVAVKKSKVMDEDQLQEFINEVVILSQINHRHIVKLLGCCLETEVPILVYEFIINGNLFQHIHEESDDYTMIWGMRLRIAVDVAGALSYLHSSANSPIYRRDIKSTNILLAEKHRAKVADFGTSRSITIDQTHWTTVVSGTVGYVDPEYYRSSQYTDKSDVYSFGVVLAELITGDKPVIMVQNTREIISLAEHFRLAVKEKRFSDIRDARIKEDCKMEQVMAVANLAVKCMSSKGNKRSNMREICTELERISASPEDSHVQVMIDEAEEDEEEEVRNMVNRGDSLSVGLTAPACGIVASPSSSDAESLFPRPTW</sequence>
<keyword evidence="5" id="KW-0732">Signal</keyword>
<comment type="caution">
    <text evidence="16">The sequence shown here is derived from an EMBL/GenBank/DDBJ whole genome shotgun (WGS) entry which is preliminary data.</text>
</comment>
<dbReference type="GO" id="GO:0005524">
    <property type="term" value="F:ATP binding"/>
    <property type="evidence" value="ECO:0007669"/>
    <property type="project" value="UniProtKB-KW"/>
</dbReference>
<comment type="subcellular location">
    <subcellularLocation>
        <location evidence="1">Membrane</location>
        <topology evidence="1">Single-pass type I membrane protein</topology>
    </subcellularLocation>
</comment>
<dbReference type="Proteomes" id="UP000712600">
    <property type="component" value="Unassembled WGS sequence"/>
</dbReference>
<evidence type="ECO:0000313" key="16">
    <source>
        <dbReference type="EMBL" id="KAF3598862.1"/>
    </source>
</evidence>
<keyword evidence="7" id="KW-0418">Kinase</keyword>
<keyword evidence="11" id="KW-1015">Disulfide bond</keyword>
<evidence type="ECO:0000259" key="15">
    <source>
        <dbReference type="PROSITE" id="PS50011"/>
    </source>
</evidence>
<dbReference type="GO" id="GO:0007166">
    <property type="term" value="P:cell surface receptor signaling pathway"/>
    <property type="evidence" value="ECO:0007669"/>
    <property type="project" value="InterPro"/>
</dbReference>
<comment type="catalytic activity">
    <reaction evidence="14">
        <text>L-threonyl-[protein] + ATP = O-phospho-L-threonyl-[protein] + ADP + H(+)</text>
        <dbReference type="Rhea" id="RHEA:46608"/>
        <dbReference type="Rhea" id="RHEA-COMP:11060"/>
        <dbReference type="Rhea" id="RHEA-COMP:11605"/>
        <dbReference type="ChEBI" id="CHEBI:15378"/>
        <dbReference type="ChEBI" id="CHEBI:30013"/>
        <dbReference type="ChEBI" id="CHEBI:30616"/>
        <dbReference type="ChEBI" id="CHEBI:61977"/>
        <dbReference type="ChEBI" id="CHEBI:456216"/>
    </reaction>
</comment>
<evidence type="ECO:0000256" key="2">
    <source>
        <dbReference type="ARBA" id="ARBA00022527"/>
    </source>
</evidence>
<proteinExistence type="predicted"/>
<dbReference type="Pfam" id="PF07714">
    <property type="entry name" value="PK_Tyr_Ser-Thr"/>
    <property type="match status" value="1"/>
</dbReference>
<dbReference type="InterPro" id="IPR013695">
    <property type="entry name" value="WAK"/>
</dbReference>
<evidence type="ECO:0000256" key="12">
    <source>
        <dbReference type="ARBA" id="ARBA00023180"/>
    </source>
</evidence>
<evidence type="ECO:0000256" key="7">
    <source>
        <dbReference type="ARBA" id="ARBA00022777"/>
    </source>
</evidence>
<evidence type="ECO:0000256" key="3">
    <source>
        <dbReference type="ARBA" id="ARBA00022679"/>
    </source>
</evidence>
<evidence type="ECO:0000256" key="10">
    <source>
        <dbReference type="ARBA" id="ARBA00023136"/>
    </source>
</evidence>
<evidence type="ECO:0000256" key="14">
    <source>
        <dbReference type="ARBA" id="ARBA00047951"/>
    </source>
</evidence>
<keyword evidence="10" id="KW-0472">Membrane</keyword>
<dbReference type="PANTHER" id="PTHR27005:SF542">
    <property type="entry name" value="PROTEIN KINASE DOMAIN-CONTAINING PROTEIN"/>
    <property type="match status" value="1"/>
</dbReference>
<feature type="domain" description="Protein kinase" evidence="15">
    <location>
        <begin position="371"/>
        <end position="656"/>
    </location>
</feature>
<evidence type="ECO:0000256" key="4">
    <source>
        <dbReference type="ARBA" id="ARBA00022692"/>
    </source>
</evidence>
<reference evidence="16" key="1">
    <citation type="submission" date="2019-12" db="EMBL/GenBank/DDBJ databases">
        <title>Genome sequencing and annotation of Brassica cretica.</title>
        <authorList>
            <person name="Studholme D.J."/>
            <person name="Sarris P."/>
        </authorList>
    </citation>
    <scope>NUCLEOTIDE SEQUENCE</scope>
    <source>
        <strain evidence="16">PFS-109/04</strain>
        <tissue evidence="16">Leaf</tissue>
    </source>
</reference>
<dbReference type="InterPro" id="IPR000719">
    <property type="entry name" value="Prot_kinase_dom"/>
</dbReference>